<organism evidence="3 4">
    <name type="scientific">Nitratireductor basaltis</name>
    <dbReference type="NCBI Taxonomy" id="472175"/>
    <lineage>
        <taxon>Bacteria</taxon>
        <taxon>Pseudomonadati</taxon>
        <taxon>Pseudomonadota</taxon>
        <taxon>Alphaproteobacteria</taxon>
        <taxon>Hyphomicrobiales</taxon>
        <taxon>Phyllobacteriaceae</taxon>
        <taxon>Nitratireductor</taxon>
    </lineage>
</organism>
<dbReference type="SMART" id="SM00327">
    <property type="entry name" value="VWA"/>
    <property type="match status" value="1"/>
</dbReference>
<dbReference type="SUPFAM" id="SSF53300">
    <property type="entry name" value="vWA-like"/>
    <property type="match status" value="1"/>
</dbReference>
<proteinExistence type="predicted"/>
<dbReference type="InterPro" id="IPR036465">
    <property type="entry name" value="vWFA_dom_sf"/>
</dbReference>
<evidence type="ECO:0000313" key="3">
    <source>
        <dbReference type="EMBL" id="KFB08989.1"/>
    </source>
</evidence>
<dbReference type="Gene3D" id="3.40.50.410">
    <property type="entry name" value="von Willebrand factor, type A domain"/>
    <property type="match status" value="1"/>
</dbReference>
<comment type="caution">
    <text evidence="3">The sequence shown here is derived from an EMBL/GenBank/DDBJ whole genome shotgun (WGS) entry which is preliminary data.</text>
</comment>
<dbReference type="Proteomes" id="UP000053675">
    <property type="component" value="Unassembled WGS sequence"/>
</dbReference>
<evidence type="ECO:0000313" key="4">
    <source>
        <dbReference type="Proteomes" id="UP000053675"/>
    </source>
</evidence>
<dbReference type="PROSITE" id="PS50234">
    <property type="entry name" value="VWFA"/>
    <property type="match status" value="1"/>
</dbReference>
<sequence length="666" mass="70500">MLRMLRIASCSLSILLLAAVGGSAQAQDIGSAVALVEQFIAAHKTGLETRQEGLLNNAKAAAPYVIDGLAVDGLQGRLGFDPVYNAQDYEVSNIRVFADAEAPFLRGAAQVRVNLDNFGQHQKFLYTLVRVPPDNAWQISDIHSLTSDWSLADMAYDLGLDLRGAGGPEITLRNGEMPIPCAFACGNPNEPGNGGDSAPIVVPGKESIVVPDPVVVPGMEEGDLPGDGLNPAGRNLLIILDASGSMWGQVDGVAKIATARQALSGIVGDLNPAMNIGLMAYGHRREGDCTDTEILYPVANYETGRLVPAIQDISPLGKTPIAGALEKAAAAMPASGQSSSVLLISDGLETCGGDPCAAAARLAASGIDTRVHVVGFDLKDEEHAALQCIAEQGNGTYYPANDALSFAAAVNEAVGQAEGDAPAAPTENPAPATETVFEDRFDGPERDAAWRVDDAIDELTAFTPEGTLFVAALGKEPIFSNPKATNRFVLDRPLPEGDFDLVLDFKMPEQTRHERLMLSLFNAAEDQVGAQIWLEPLGCGTRLHLELTRISGGVDAPQKTAFDTNLFGGPWVDGVCEAEGRARGDAILETLGRNGAQLRLKRRGREINASLAMRLPGDETLSFDTEAITMLRLSGAASILAGHGHKAQPGESHFEFDRFAIEVPRQ</sequence>
<evidence type="ECO:0000256" key="1">
    <source>
        <dbReference type="SAM" id="SignalP"/>
    </source>
</evidence>
<feature type="signal peptide" evidence="1">
    <location>
        <begin position="1"/>
        <end position="26"/>
    </location>
</feature>
<dbReference type="InterPro" id="IPR002035">
    <property type="entry name" value="VWF_A"/>
</dbReference>
<protein>
    <submittedName>
        <fullName evidence="3">von Willebrand factor type A</fullName>
    </submittedName>
</protein>
<dbReference type="Pfam" id="PF00092">
    <property type="entry name" value="VWA"/>
    <property type="match status" value="1"/>
</dbReference>
<dbReference type="EMBL" id="JMQM01000001">
    <property type="protein sequence ID" value="KFB08989.1"/>
    <property type="molecule type" value="Genomic_DNA"/>
</dbReference>
<dbReference type="eggNOG" id="COG2304">
    <property type="taxonomic scope" value="Bacteria"/>
</dbReference>
<name>A0A084U7Q3_9HYPH</name>
<feature type="chain" id="PRO_5001783028" evidence="1">
    <location>
        <begin position="27"/>
        <end position="666"/>
    </location>
</feature>
<gene>
    <name evidence="3" type="ORF">EL18_00003</name>
</gene>
<feature type="domain" description="VWFA" evidence="2">
    <location>
        <begin position="235"/>
        <end position="414"/>
    </location>
</feature>
<reference evidence="3 4" key="1">
    <citation type="submission" date="2014-05" db="EMBL/GenBank/DDBJ databases">
        <title>Draft Genome Sequence of Nitratireductor basaltis Strain UMTGB225, A Marine Bacterium Isolated from Green Barrel Tunicate.</title>
        <authorList>
            <person name="Gan H.Y."/>
        </authorList>
    </citation>
    <scope>NUCLEOTIDE SEQUENCE [LARGE SCALE GENOMIC DNA]</scope>
    <source>
        <strain evidence="3 4">UMTGB225</strain>
    </source>
</reference>
<keyword evidence="1" id="KW-0732">Signal</keyword>
<dbReference type="AlphaFoldDB" id="A0A084U7Q3"/>
<accession>A0A084U7Q3</accession>
<dbReference type="PATRIC" id="fig|472175.3.peg.2"/>
<evidence type="ECO:0000259" key="2">
    <source>
        <dbReference type="PROSITE" id="PS50234"/>
    </source>
</evidence>
<keyword evidence="4" id="KW-1185">Reference proteome</keyword>
<dbReference type="STRING" id="472175.EL18_00003"/>